<dbReference type="PANTHER" id="PTHR46143">
    <property type="entry name" value="CALPAIN-7"/>
    <property type="match status" value="1"/>
</dbReference>
<dbReference type="Proteomes" id="UP001369815">
    <property type="component" value="Unassembled WGS sequence"/>
</dbReference>
<reference evidence="8 9" key="1">
    <citation type="journal article" date="2024" name="Front Chem Biol">
        <title>Unveiling the potential of Daldinia eschscholtzii MFLUCC 19-0629 through bioactivity and bioinformatics studies for enhanced sustainable agriculture production.</title>
        <authorList>
            <person name="Brooks S."/>
            <person name="Weaver J.A."/>
            <person name="Klomchit A."/>
            <person name="Alharthi S.A."/>
            <person name="Onlamun T."/>
            <person name="Nurani R."/>
            <person name="Vong T.K."/>
            <person name="Alberti F."/>
            <person name="Greco C."/>
        </authorList>
    </citation>
    <scope>NUCLEOTIDE SEQUENCE [LARGE SCALE GENOMIC DNA]</scope>
    <source>
        <strain evidence="8">MFLUCC 19-0629</strain>
    </source>
</reference>
<comment type="similarity">
    <text evidence="1">Belongs to the peptidase C2 family. PalB/RIM13 subfamily.</text>
</comment>
<dbReference type="Pfam" id="PF25435">
    <property type="entry name" value="PalB_C"/>
    <property type="match status" value="1"/>
</dbReference>
<dbReference type="GO" id="GO:0006508">
    <property type="term" value="P:proteolysis"/>
    <property type="evidence" value="ECO:0007669"/>
    <property type="project" value="UniProtKB-KW"/>
</dbReference>
<sequence>MEAKAKEQEALASKTQGKEALDHATAAAELYMKAAQGASGPDEKSRLIKKCQSLLSKAESLKKSCQAGGSVATVEKRLKLPRPVRQIPKSEQAILLRNSRLHGSIFLPWESDPSPDEFTGNVFSDPSQFSLSDRQRSVFSGWKRPLEILGREAAPNSAGQNNDFLMEAQNDYDLVQDITTDCSVVASLCASMRHLRPGPTSILPALMFPIDFESGQPKISDSGKYIFRMFFNGCFRKVVIDDRLPSSSTDRTLYVVDRQNPNLIWPALMEKAYLKVRGGYDFPGSNSGTDLYALTGWIPEQLFLQSDEVDWDRTWKRVKKAYDYGDVVVTLGTGRLSPDEEETLGLAGEHDYAVLDMSEASGSRRLLVKNPWCDGLTWKGAGSFDISQQATDDQPVKLKPGSFWISFDDVAQNFESLYLNWNPSLFTERQDHHFTWQLPEATMTGSFAHNPQYSMSTAADDNVWILLSRHFQNDELDIMRKHRAANDDANISSLAEVSSKLGFMSIYIFANSGGKRVQLSTQPVFRGDFVDSPQTLAPFKVKRGVTYTVVVATQELPLPQYSFTLSFFSRAPLVVAPAEPALRHYVDVKGSWTRRTAGGNAASSSYLDNPQFGLVLPHAGPLSLLLSTVRDDLPVHVDLVWAGGRRVTAIGNRDLAITSGDYRRGCALAEAASVDAGTYTVVCSTFEPGCLADFTLRVGSNTPCAVTPVPADAAGRLRTQLPDLLFRGPALSSSSPSSDSEVVHKKKRVAISAARLTRANVVVTLRDGCRGNTLRGGASTPRSHPTVRASVEYGTGPDKLVIASTDSHDNNNSNNNNSNSTNEFREVGANGLRTGDFDIDPRGRGLWLVVEQLGLYNYNPTDGGGGGELQVEILSEGPVRVGTWEAVDG</sequence>
<keyword evidence="2 5" id="KW-0645">Protease</keyword>
<keyword evidence="3 5" id="KW-0378">Hydrolase</keyword>
<accession>A0AAX6MJZ3</accession>
<proteinExistence type="inferred from homology"/>
<dbReference type="PROSITE" id="PS50203">
    <property type="entry name" value="CALPAIN_CAT"/>
    <property type="match status" value="1"/>
</dbReference>
<evidence type="ECO:0000256" key="6">
    <source>
        <dbReference type="SAM" id="MobiDB-lite"/>
    </source>
</evidence>
<dbReference type="PANTHER" id="PTHR46143:SF1">
    <property type="entry name" value="CALPAIN-7"/>
    <property type="match status" value="1"/>
</dbReference>
<keyword evidence="4 5" id="KW-0788">Thiol protease</keyword>
<dbReference type="SUPFAM" id="SSF49758">
    <property type="entry name" value="Calpain large subunit, middle domain (domain III)"/>
    <property type="match status" value="2"/>
</dbReference>
<dbReference type="SMART" id="SM00720">
    <property type="entry name" value="calpain_III"/>
    <property type="match status" value="1"/>
</dbReference>
<dbReference type="Gene3D" id="3.90.70.10">
    <property type="entry name" value="Cysteine proteinases"/>
    <property type="match status" value="1"/>
</dbReference>
<evidence type="ECO:0000256" key="2">
    <source>
        <dbReference type="ARBA" id="ARBA00022670"/>
    </source>
</evidence>
<dbReference type="GO" id="GO:0004198">
    <property type="term" value="F:calcium-dependent cysteine-type endopeptidase activity"/>
    <property type="evidence" value="ECO:0007669"/>
    <property type="project" value="InterPro"/>
</dbReference>
<gene>
    <name evidence="8" type="ORF">Daesc_005236</name>
</gene>
<keyword evidence="9" id="KW-1185">Reference proteome</keyword>
<feature type="active site" evidence="5">
    <location>
        <position position="370"/>
    </location>
</feature>
<evidence type="ECO:0000256" key="5">
    <source>
        <dbReference type="PROSITE-ProRule" id="PRU00239"/>
    </source>
</evidence>
<dbReference type="InterPro" id="IPR022683">
    <property type="entry name" value="Calpain_III"/>
</dbReference>
<feature type="active site" evidence="5">
    <location>
        <position position="350"/>
    </location>
</feature>
<feature type="domain" description="Calpain catalytic" evidence="7">
    <location>
        <begin position="105"/>
        <end position="423"/>
    </location>
</feature>
<dbReference type="EMBL" id="JBANMG010000005">
    <property type="protein sequence ID" value="KAK6952939.1"/>
    <property type="molecule type" value="Genomic_DNA"/>
</dbReference>
<evidence type="ECO:0000259" key="7">
    <source>
        <dbReference type="PROSITE" id="PS50203"/>
    </source>
</evidence>
<dbReference type="Gene3D" id="2.60.120.380">
    <property type="match status" value="1"/>
</dbReference>
<dbReference type="SMART" id="SM00230">
    <property type="entry name" value="CysPc"/>
    <property type="match status" value="1"/>
</dbReference>
<dbReference type="SUPFAM" id="SSF54001">
    <property type="entry name" value="Cysteine proteinases"/>
    <property type="match status" value="1"/>
</dbReference>
<evidence type="ECO:0000313" key="9">
    <source>
        <dbReference type="Proteomes" id="UP001369815"/>
    </source>
</evidence>
<dbReference type="InterPro" id="IPR051297">
    <property type="entry name" value="PalB/RIM13"/>
</dbReference>
<evidence type="ECO:0000256" key="1">
    <source>
        <dbReference type="ARBA" id="ARBA00010193"/>
    </source>
</evidence>
<evidence type="ECO:0000256" key="4">
    <source>
        <dbReference type="ARBA" id="ARBA00022807"/>
    </source>
</evidence>
<evidence type="ECO:0000313" key="8">
    <source>
        <dbReference type="EMBL" id="KAK6952939.1"/>
    </source>
</evidence>
<dbReference type="AlphaFoldDB" id="A0AAX6MJZ3"/>
<dbReference type="InterPro" id="IPR001300">
    <property type="entry name" value="Peptidase_C2_calpain_cat"/>
</dbReference>
<feature type="region of interest" description="Disordered" evidence="6">
    <location>
        <begin position="772"/>
        <end position="791"/>
    </location>
</feature>
<dbReference type="InterPro" id="IPR036213">
    <property type="entry name" value="Calpain_III_sf"/>
</dbReference>
<dbReference type="InterPro" id="IPR038765">
    <property type="entry name" value="Papain-like_cys_pep_sf"/>
</dbReference>
<protein>
    <recommendedName>
        <fullName evidence="7">Calpain catalytic domain-containing protein</fullName>
    </recommendedName>
</protein>
<feature type="active site" evidence="5">
    <location>
        <position position="182"/>
    </location>
</feature>
<name>A0AAX6MJZ3_9PEZI</name>
<dbReference type="Pfam" id="PF00648">
    <property type="entry name" value="Peptidase_C2"/>
    <property type="match status" value="1"/>
</dbReference>
<dbReference type="CDD" id="cd00044">
    <property type="entry name" value="CysPc"/>
    <property type="match status" value="1"/>
</dbReference>
<comment type="caution">
    <text evidence="8">The sequence shown here is derived from an EMBL/GenBank/DDBJ whole genome shotgun (WGS) entry which is preliminary data.</text>
</comment>
<evidence type="ECO:0000256" key="3">
    <source>
        <dbReference type="ARBA" id="ARBA00022801"/>
    </source>
</evidence>
<organism evidence="8 9">
    <name type="scientific">Daldinia eschscholtzii</name>
    <dbReference type="NCBI Taxonomy" id="292717"/>
    <lineage>
        <taxon>Eukaryota</taxon>
        <taxon>Fungi</taxon>
        <taxon>Dikarya</taxon>
        <taxon>Ascomycota</taxon>
        <taxon>Pezizomycotina</taxon>
        <taxon>Sordariomycetes</taxon>
        <taxon>Xylariomycetidae</taxon>
        <taxon>Xylariales</taxon>
        <taxon>Hypoxylaceae</taxon>
        <taxon>Daldinia</taxon>
    </lineage>
</organism>